<dbReference type="SUPFAM" id="SSF102114">
    <property type="entry name" value="Radical SAM enzymes"/>
    <property type="match status" value="1"/>
</dbReference>
<feature type="binding site" evidence="8">
    <location>
        <position position="47"/>
    </location>
    <ligand>
        <name>[4Fe-4S] cluster</name>
        <dbReference type="ChEBI" id="CHEBI:49883"/>
        <note>4Fe-4S-S-AdoMet</note>
    </ligand>
</feature>
<organism evidence="10 11">
    <name type="scientific">Eiseniibacteriota bacterium</name>
    <dbReference type="NCBI Taxonomy" id="2212470"/>
    <lineage>
        <taxon>Bacteria</taxon>
        <taxon>Candidatus Eiseniibacteriota</taxon>
    </lineage>
</organism>
<comment type="cofactor">
    <cofactor evidence="8">
        <name>Mg(2+)</name>
        <dbReference type="ChEBI" id="CHEBI:18420"/>
    </cofactor>
</comment>
<dbReference type="InterPro" id="IPR058240">
    <property type="entry name" value="rSAM_sf"/>
</dbReference>
<protein>
    <recommendedName>
        <fullName evidence="8">7-carboxy-7-deazaguanine synthase</fullName>
        <shortName evidence="8">CDG synthase</shortName>
        <ecNumber evidence="8">4.3.99.3</ecNumber>
    </recommendedName>
    <alternativeName>
        <fullName evidence="8">Queuosine biosynthesis protein QueE</fullName>
    </alternativeName>
</protein>
<keyword evidence="4 8" id="KW-0460">Magnesium</keyword>
<dbReference type="GO" id="GO:0016840">
    <property type="term" value="F:carbon-nitrogen lyase activity"/>
    <property type="evidence" value="ECO:0007669"/>
    <property type="project" value="UniProtKB-UniRule"/>
</dbReference>
<keyword evidence="3 8" id="KW-0479">Metal-binding</keyword>
<dbReference type="SFLD" id="SFLDS00029">
    <property type="entry name" value="Radical_SAM"/>
    <property type="match status" value="1"/>
</dbReference>
<dbReference type="NCBIfam" id="TIGR04349">
    <property type="entry name" value="rSAM_QueE_gams"/>
    <property type="match status" value="1"/>
</dbReference>
<dbReference type="EC" id="4.3.99.3" evidence="8"/>
<feature type="binding site" evidence="8">
    <location>
        <begin position="46"/>
        <end position="48"/>
    </location>
    <ligand>
        <name>S-adenosyl-L-methionine</name>
        <dbReference type="ChEBI" id="CHEBI:59789"/>
    </ligand>
</feature>
<comment type="subunit">
    <text evidence="8">Homodimer.</text>
</comment>
<comment type="cofactor">
    <cofactor evidence="8">
        <name>[4Fe-4S] cluster</name>
        <dbReference type="ChEBI" id="CHEBI:49883"/>
    </cofactor>
    <text evidence="8">Binds 1 [4Fe-4S] cluster. The cluster is coordinated with 3 cysteines and an exchangeable S-adenosyl-L-methionine.</text>
</comment>
<evidence type="ECO:0000256" key="3">
    <source>
        <dbReference type="ARBA" id="ARBA00022723"/>
    </source>
</evidence>
<feature type="binding site" evidence="8">
    <location>
        <position position="81"/>
    </location>
    <ligand>
        <name>S-adenosyl-L-methionine</name>
        <dbReference type="ChEBI" id="CHEBI:59789"/>
    </ligand>
</feature>
<dbReference type="GO" id="GO:0051539">
    <property type="term" value="F:4 iron, 4 sulfur cluster binding"/>
    <property type="evidence" value="ECO:0007669"/>
    <property type="project" value="UniProtKB-UniRule"/>
</dbReference>
<gene>
    <name evidence="8 10" type="primary">queE</name>
    <name evidence="10" type="ORF">KJ970_07970</name>
</gene>
<evidence type="ECO:0000256" key="1">
    <source>
        <dbReference type="ARBA" id="ARBA00022485"/>
    </source>
</evidence>
<dbReference type="AlphaFoldDB" id="A0A948RWI6"/>
<evidence type="ECO:0000256" key="6">
    <source>
        <dbReference type="ARBA" id="ARBA00023014"/>
    </source>
</evidence>
<dbReference type="GO" id="GO:0000287">
    <property type="term" value="F:magnesium ion binding"/>
    <property type="evidence" value="ECO:0007669"/>
    <property type="project" value="UniProtKB-UniRule"/>
</dbReference>
<feature type="binding site" evidence="8">
    <location>
        <position position="49"/>
    </location>
    <ligand>
        <name>Mg(2+)</name>
        <dbReference type="ChEBI" id="CHEBI:18420"/>
    </ligand>
</feature>
<dbReference type="InterPro" id="IPR007197">
    <property type="entry name" value="rSAM"/>
</dbReference>
<comment type="catalytic activity">
    <reaction evidence="8">
        <text>6-carboxy-5,6,7,8-tetrahydropterin + H(+) = 7-carboxy-7-carbaguanine + NH4(+)</text>
        <dbReference type="Rhea" id="RHEA:27974"/>
        <dbReference type="ChEBI" id="CHEBI:15378"/>
        <dbReference type="ChEBI" id="CHEBI:28938"/>
        <dbReference type="ChEBI" id="CHEBI:61032"/>
        <dbReference type="ChEBI" id="CHEBI:61036"/>
        <dbReference type="EC" id="4.3.99.3"/>
    </reaction>
</comment>
<dbReference type="Gene3D" id="3.20.20.70">
    <property type="entry name" value="Aldolase class I"/>
    <property type="match status" value="1"/>
</dbReference>
<proteinExistence type="inferred from homology"/>
<feature type="binding site" evidence="8">
    <location>
        <position position="36"/>
    </location>
    <ligand>
        <name>substrate</name>
    </ligand>
</feature>
<comment type="caution">
    <text evidence="10">The sequence shown here is derived from an EMBL/GenBank/DDBJ whole genome shotgun (WGS) entry which is preliminary data.</text>
</comment>
<dbReference type="InterPro" id="IPR013785">
    <property type="entry name" value="Aldolase_TIM"/>
</dbReference>
<name>A0A948RWI6_UNCEI</name>
<feature type="binding site" evidence="8">
    <location>
        <begin position="21"/>
        <end position="23"/>
    </location>
    <ligand>
        <name>substrate</name>
    </ligand>
</feature>
<comment type="caution">
    <text evidence="8">Lacks conserved residue(s) required for the propagation of feature annotation.</text>
</comment>
<dbReference type="InterPro" id="IPR024924">
    <property type="entry name" value="7-CO-7-deazaguanine_synth-like"/>
</dbReference>
<accession>A0A948RWI6</accession>
<comment type="similarity">
    <text evidence="8">Belongs to the radical SAM superfamily. 7-carboxy-7-deazaguanine synthase family.</text>
</comment>
<dbReference type="HAMAP" id="MF_00917">
    <property type="entry name" value="QueE"/>
    <property type="match status" value="1"/>
</dbReference>
<dbReference type="GO" id="GO:0008616">
    <property type="term" value="P:tRNA queuosine(34) biosynthetic process"/>
    <property type="evidence" value="ECO:0007669"/>
    <property type="project" value="UniProtKB-UniRule"/>
</dbReference>
<dbReference type="EMBL" id="JAHJDP010000038">
    <property type="protein sequence ID" value="MBU2690853.1"/>
    <property type="molecule type" value="Genomic_DNA"/>
</dbReference>
<keyword evidence="6 8" id="KW-0411">Iron-sulfur</keyword>
<dbReference type="Proteomes" id="UP000777784">
    <property type="component" value="Unassembled WGS sequence"/>
</dbReference>
<keyword evidence="8" id="KW-0671">Queuosine biosynthesis</keyword>
<keyword evidence="7 8" id="KW-0456">Lyase</keyword>
<comment type="cofactor">
    <cofactor evidence="8">
        <name>S-adenosyl-L-methionine</name>
        <dbReference type="ChEBI" id="CHEBI:59789"/>
    </cofactor>
    <text evidence="8">Binds 1 S-adenosyl-L-methionine per subunit.</text>
</comment>
<feature type="binding site" evidence="8">
    <location>
        <position position="79"/>
    </location>
    <ligand>
        <name>substrate</name>
    </ligand>
</feature>
<dbReference type="InterPro" id="IPR027621">
    <property type="entry name" value="rSAM_QueE_gams"/>
</dbReference>
<evidence type="ECO:0000256" key="2">
    <source>
        <dbReference type="ARBA" id="ARBA00022691"/>
    </source>
</evidence>
<dbReference type="GO" id="GO:1904047">
    <property type="term" value="F:S-adenosyl-L-methionine binding"/>
    <property type="evidence" value="ECO:0007669"/>
    <property type="project" value="UniProtKB-UniRule"/>
</dbReference>
<feature type="domain" description="Radical SAM core" evidence="9">
    <location>
        <begin position="27"/>
        <end position="217"/>
    </location>
</feature>
<dbReference type="PANTHER" id="PTHR42836:SF1">
    <property type="entry name" value="7-CARBOXY-7-DEAZAGUANINE SYNTHASE"/>
    <property type="match status" value="1"/>
</dbReference>
<keyword evidence="5 8" id="KW-0408">Iron</keyword>
<feature type="binding site" evidence="8">
    <location>
        <position position="40"/>
    </location>
    <ligand>
        <name>[4Fe-4S] cluster</name>
        <dbReference type="ChEBI" id="CHEBI:49883"/>
        <note>4Fe-4S-S-AdoMet</note>
    </ligand>
</feature>
<keyword evidence="1 8" id="KW-0004">4Fe-4S</keyword>
<dbReference type="PANTHER" id="PTHR42836">
    <property type="entry name" value="7-CARBOXY-7-DEAZAGUANINE SYNTHASE"/>
    <property type="match status" value="1"/>
</dbReference>
<keyword evidence="2 8" id="KW-0949">S-adenosyl-L-methionine</keyword>
<evidence type="ECO:0000256" key="4">
    <source>
        <dbReference type="ARBA" id="ARBA00022842"/>
    </source>
</evidence>
<dbReference type="Pfam" id="PF04055">
    <property type="entry name" value="Radical_SAM"/>
    <property type="match status" value="1"/>
</dbReference>
<evidence type="ECO:0000313" key="10">
    <source>
        <dbReference type="EMBL" id="MBU2690853.1"/>
    </source>
</evidence>
<dbReference type="PROSITE" id="PS51918">
    <property type="entry name" value="RADICAL_SAM"/>
    <property type="match status" value="1"/>
</dbReference>
<dbReference type="CDD" id="cd01335">
    <property type="entry name" value="Radical_SAM"/>
    <property type="match status" value="1"/>
</dbReference>
<dbReference type="PIRSF" id="PIRSF000370">
    <property type="entry name" value="QueE"/>
    <property type="match status" value="1"/>
</dbReference>
<evidence type="ECO:0000256" key="8">
    <source>
        <dbReference type="HAMAP-Rule" id="MF_00917"/>
    </source>
</evidence>
<evidence type="ECO:0000313" key="11">
    <source>
        <dbReference type="Proteomes" id="UP000777784"/>
    </source>
</evidence>
<reference evidence="10" key="1">
    <citation type="submission" date="2021-05" db="EMBL/GenBank/DDBJ databases">
        <title>Energy efficiency and biological interactions define the core microbiome of deep oligotrophic groundwater.</title>
        <authorList>
            <person name="Mehrshad M."/>
            <person name="Lopez-Fernandez M."/>
            <person name="Bell E."/>
            <person name="Bernier-Latmani R."/>
            <person name="Bertilsson S."/>
            <person name="Dopson M."/>
        </authorList>
    </citation>
    <scope>NUCLEOTIDE SEQUENCE</scope>
    <source>
        <strain evidence="10">Modern_marine.mb.64</strain>
    </source>
</reference>
<comment type="pathway">
    <text evidence="8">Purine metabolism; 7-cyano-7-deazaguanine biosynthesis.</text>
</comment>
<evidence type="ECO:0000256" key="7">
    <source>
        <dbReference type="ARBA" id="ARBA00023239"/>
    </source>
</evidence>
<feature type="binding site" evidence="8">
    <location>
        <position position="44"/>
    </location>
    <ligand>
        <name>[4Fe-4S] cluster</name>
        <dbReference type="ChEBI" id="CHEBI:49883"/>
        <note>4Fe-4S-S-AdoMet</note>
    </ligand>
</feature>
<comment type="function">
    <text evidence="8">Catalyzes the complex heterocyclic radical-mediated conversion of 6-carboxy-5,6,7,8-tetrahydropterin (CPH4) to 7-carboxy-7-deazaguanine (CDG), a step common to the biosynthetic pathways of all 7-deazapurine-containing compounds.</text>
</comment>
<evidence type="ECO:0000256" key="5">
    <source>
        <dbReference type="ARBA" id="ARBA00023004"/>
    </source>
</evidence>
<sequence length="222" mass="25249">MVDLKDRGRITLRVTEIFQSIQGESSYAGWPCAFIRLTGCPLRCTYCDTAYAFEGGETYTIDGILSLIDPFKCRLVQVTGGEPLAQKGTIPLLQVLADRGYKVLLETGGSEDIRPVDPRVVIIYDIKTPGSGEVERNRWENLAHLKNEDEIKCVIGSRKDYEWSRDLIRDKDLEDRHIVHFSPVFGAVTPRELTGWILEDGLRVRLNLQLHKFIWDPETRGV</sequence>
<evidence type="ECO:0000259" key="9">
    <source>
        <dbReference type="PROSITE" id="PS51918"/>
    </source>
</evidence>